<evidence type="ECO:0000313" key="1">
    <source>
        <dbReference type="EMBL" id="AEE50447.1"/>
    </source>
</evidence>
<keyword evidence="2" id="KW-1185">Reference proteome</keyword>
<name>F4KYP1_HALH1</name>
<reference key="2">
    <citation type="submission" date="2011-04" db="EMBL/GenBank/DDBJ databases">
        <title>Complete sequence of chromosome of Haliscomenobacter hydrossis DSM 1100.</title>
        <authorList>
            <consortium name="US DOE Joint Genome Institute (JGI-PGF)"/>
            <person name="Lucas S."/>
            <person name="Han J."/>
            <person name="Lapidus A."/>
            <person name="Bruce D."/>
            <person name="Goodwin L."/>
            <person name="Pitluck S."/>
            <person name="Peters L."/>
            <person name="Kyrpides N."/>
            <person name="Mavromatis K."/>
            <person name="Ivanova N."/>
            <person name="Ovchinnikova G."/>
            <person name="Pagani I."/>
            <person name="Daligault H."/>
            <person name="Detter J.C."/>
            <person name="Han C."/>
            <person name="Land M."/>
            <person name="Hauser L."/>
            <person name="Markowitz V."/>
            <person name="Cheng J.-F."/>
            <person name="Hugenholtz P."/>
            <person name="Woyke T."/>
            <person name="Wu D."/>
            <person name="Verbarg S."/>
            <person name="Frueling A."/>
            <person name="Brambilla E."/>
            <person name="Klenk H.-P."/>
            <person name="Eisen J.A."/>
        </authorList>
    </citation>
    <scope>NUCLEOTIDE SEQUENCE</scope>
    <source>
        <strain>DSM 1100</strain>
    </source>
</reference>
<organism evidence="1 2">
    <name type="scientific">Haliscomenobacter hydrossis (strain ATCC 27775 / DSM 1100 / LMG 10767 / O)</name>
    <dbReference type="NCBI Taxonomy" id="760192"/>
    <lineage>
        <taxon>Bacteria</taxon>
        <taxon>Pseudomonadati</taxon>
        <taxon>Bacteroidota</taxon>
        <taxon>Saprospiria</taxon>
        <taxon>Saprospirales</taxon>
        <taxon>Haliscomenobacteraceae</taxon>
        <taxon>Haliscomenobacter</taxon>
    </lineage>
</organism>
<proteinExistence type="predicted"/>
<dbReference type="KEGG" id="hhy:Halhy_2577"/>
<protein>
    <submittedName>
        <fullName evidence="1">Uncharacterized protein</fullName>
    </submittedName>
</protein>
<dbReference type="RefSeq" id="WP_013764995.1">
    <property type="nucleotide sequence ID" value="NC_015510.1"/>
</dbReference>
<dbReference type="HOGENOM" id="CLU_2246198_0_0_10"/>
<dbReference type="AlphaFoldDB" id="F4KYP1"/>
<dbReference type="Proteomes" id="UP000008461">
    <property type="component" value="Chromosome"/>
</dbReference>
<dbReference type="EMBL" id="CP002691">
    <property type="protein sequence ID" value="AEE50447.1"/>
    <property type="molecule type" value="Genomic_DNA"/>
</dbReference>
<dbReference type="OrthoDB" id="1496140at2"/>
<reference evidence="1 2" key="1">
    <citation type="journal article" date="2011" name="Stand. Genomic Sci.">
        <title>Complete genome sequence of Haliscomenobacter hydrossis type strain (O).</title>
        <authorList>
            <consortium name="US DOE Joint Genome Institute (JGI-PGF)"/>
            <person name="Daligault H."/>
            <person name="Lapidus A."/>
            <person name="Zeytun A."/>
            <person name="Nolan M."/>
            <person name="Lucas S."/>
            <person name="Del Rio T.G."/>
            <person name="Tice H."/>
            <person name="Cheng J.F."/>
            <person name="Tapia R."/>
            <person name="Han C."/>
            <person name="Goodwin L."/>
            <person name="Pitluck S."/>
            <person name="Liolios K."/>
            <person name="Pagani I."/>
            <person name="Ivanova N."/>
            <person name="Huntemann M."/>
            <person name="Mavromatis K."/>
            <person name="Mikhailova N."/>
            <person name="Pati A."/>
            <person name="Chen A."/>
            <person name="Palaniappan K."/>
            <person name="Land M."/>
            <person name="Hauser L."/>
            <person name="Brambilla E.M."/>
            <person name="Rohde M."/>
            <person name="Verbarg S."/>
            <person name="Goker M."/>
            <person name="Bristow J."/>
            <person name="Eisen J.A."/>
            <person name="Markowitz V."/>
            <person name="Hugenholtz P."/>
            <person name="Kyrpides N.C."/>
            <person name="Klenk H.P."/>
            <person name="Woyke T."/>
        </authorList>
    </citation>
    <scope>NUCLEOTIDE SEQUENCE [LARGE SCALE GENOMIC DNA]</scope>
    <source>
        <strain evidence="2">ATCC 27775 / DSM 1100 / LMG 10767 / O</strain>
    </source>
</reference>
<accession>F4KYP1</accession>
<evidence type="ECO:0000313" key="2">
    <source>
        <dbReference type="Proteomes" id="UP000008461"/>
    </source>
</evidence>
<gene>
    <name evidence="1" type="ordered locus">Halhy_2577</name>
</gene>
<sequence>MSPINCAEHGLSDTIQVCEHIHAELSAGHFPGEIHIDPIFWIKLCAACYGKIDFEKFKDLDFSALAERTDAELEEIEENLNASYLVVKTSYWCGECYRDIQSRS</sequence>